<reference evidence="16" key="1">
    <citation type="journal article" date="2003" name="Dev. Genes Evol.">
        <title>Genomewide surveys of developmentally relevant genes in Ciona intestinalis.</title>
        <authorList>
            <person name="Satou Y."/>
            <person name="Satoh N."/>
        </authorList>
    </citation>
    <scope>NUCLEOTIDE SEQUENCE</scope>
</reference>
<dbReference type="GO" id="GO:0071564">
    <property type="term" value="C:npBAF complex"/>
    <property type="evidence" value="ECO:0007669"/>
    <property type="project" value="InterPro"/>
</dbReference>
<dbReference type="PANTHER" id="PTHR24102:SF28">
    <property type="entry name" value="PHD-TYPE DOMAIN-CONTAINING PROTEIN"/>
    <property type="match status" value="1"/>
</dbReference>
<comment type="subcellular location">
    <subcellularLocation>
        <location evidence="1">Nucleus</location>
    </subcellularLocation>
</comment>
<evidence type="ECO:0000256" key="3">
    <source>
        <dbReference type="ARBA" id="ARBA00016995"/>
    </source>
</evidence>
<feature type="compositionally biased region" description="Polar residues" evidence="14">
    <location>
        <begin position="652"/>
        <end position="667"/>
    </location>
</feature>
<dbReference type="CDD" id="cd21085">
    <property type="entry name" value="WH_NTD_PHF10"/>
    <property type="match status" value="1"/>
</dbReference>
<evidence type="ECO:0000313" key="16">
    <source>
        <dbReference type="EMBL" id="BAE06812.1"/>
    </source>
</evidence>
<protein>
    <recommendedName>
        <fullName evidence="3">PHD finger protein 10</fullName>
    </recommendedName>
</protein>
<keyword evidence="13" id="KW-0175">Coiled coil</keyword>
<dbReference type="InterPro" id="IPR019787">
    <property type="entry name" value="Znf_PHD-finger"/>
</dbReference>
<keyword evidence="4" id="KW-0479">Metal-binding</keyword>
<feature type="coiled-coil region" evidence="13">
    <location>
        <begin position="195"/>
        <end position="250"/>
    </location>
</feature>
<comment type="similarity">
    <text evidence="2">Belongs to the SAYP family.</text>
</comment>
<name>Q4H2G5_CIOIN</name>
<dbReference type="CDD" id="cd15528">
    <property type="entry name" value="PHD1_PHF10"/>
    <property type="match status" value="1"/>
</dbReference>
<dbReference type="OrthoDB" id="1903104at2759"/>
<feature type="compositionally biased region" description="Basic residues" evidence="14">
    <location>
        <begin position="524"/>
        <end position="533"/>
    </location>
</feature>
<dbReference type="InterPro" id="IPR038045">
    <property type="entry name" value="PHF10_PHD_finger_1"/>
</dbReference>
<gene>
    <name evidence="16" type="primary">Ci-ZF(PHD)-1</name>
</gene>
<evidence type="ECO:0000256" key="12">
    <source>
        <dbReference type="PROSITE-ProRule" id="PRU00146"/>
    </source>
</evidence>
<dbReference type="Pfam" id="PF00628">
    <property type="entry name" value="PHD"/>
    <property type="match status" value="2"/>
</dbReference>
<accession>A0A1W2VNX0</accession>
<dbReference type="PANTHER" id="PTHR24102">
    <property type="entry name" value="PHD FINGER PROTEIN"/>
    <property type="match status" value="1"/>
</dbReference>
<dbReference type="CDD" id="cd15529">
    <property type="entry name" value="PHD2_PHF10"/>
    <property type="match status" value="1"/>
</dbReference>
<evidence type="ECO:0000256" key="7">
    <source>
        <dbReference type="ARBA" id="ARBA00022833"/>
    </source>
</evidence>
<dbReference type="KEGG" id="cin:778827"/>
<dbReference type="SUPFAM" id="SSF57903">
    <property type="entry name" value="FYVE/PHD zinc finger"/>
    <property type="match status" value="2"/>
</dbReference>
<feature type="compositionally biased region" description="Acidic residues" evidence="14">
    <location>
        <begin position="547"/>
        <end position="560"/>
    </location>
</feature>
<reference evidence="16" key="3">
    <citation type="submission" date="2005-04" db="EMBL/GenBank/DDBJ databases">
        <title>Expressed genes in Ciona intestinalis.</title>
        <authorList>
            <person name="Satou Y."/>
        </authorList>
    </citation>
    <scope>NUCLEOTIDE SEQUENCE</scope>
</reference>
<feature type="compositionally biased region" description="Low complexity" evidence="14">
    <location>
        <begin position="327"/>
        <end position="351"/>
    </location>
</feature>
<keyword evidence="7" id="KW-0862">Zinc</keyword>
<feature type="domain" description="PHD-type" evidence="15">
    <location>
        <begin position="454"/>
        <end position="502"/>
    </location>
</feature>
<dbReference type="InterPro" id="IPR001965">
    <property type="entry name" value="Znf_PHD"/>
</dbReference>
<dbReference type="FunFam" id="3.30.40.10:FF:000202">
    <property type="entry name" value="PHD finger protein 10 isoform X1"/>
    <property type="match status" value="1"/>
</dbReference>
<organism evidence="16">
    <name type="scientific">Ciona intestinalis</name>
    <name type="common">Transparent sea squirt</name>
    <name type="synonym">Ascidia intestinalis</name>
    <dbReference type="NCBI Taxonomy" id="7719"/>
    <lineage>
        <taxon>Eukaryota</taxon>
        <taxon>Metazoa</taxon>
        <taxon>Chordata</taxon>
        <taxon>Tunicata</taxon>
        <taxon>Ascidiacea</taxon>
        <taxon>Phlebobranchia</taxon>
        <taxon>Cionidae</taxon>
        <taxon>Ciona</taxon>
    </lineage>
</organism>
<evidence type="ECO:0000256" key="13">
    <source>
        <dbReference type="SAM" id="Coils"/>
    </source>
</evidence>
<evidence type="ECO:0000256" key="9">
    <source>
        <dbReference type="ARBA" id="ARBA00023015"/>
    </source>
</evidence>
<evidence type="ECO:0000256" key="5">
    <source>
        <dbReference type="ARBA" id="ARBA00022737"/>
    </source>
</evidence>
<evidence type="ECO:0000256" key="11">
    <source>
        <dbReference type="ARBA" id="ARBA00023242"/>
    </source>
</evidence>
<evidence type="ECO:0000256" key="4">
    <source>
        <dbReference type="ARBA" id="ARBA00022723"/>
    </source>
</evidence>
<evidence type="ECO:0000256" key="1">
    <source>
        <dbReference type="ARBA" id="ARBA00004123"/>
    </source>
</evidence>
<keyword evidence="9" id="KW-0805">Transcription regulation</keyword>
<evidence type="ECO:0000256" key="2">
    <source>
        <dbReference type="ARBA" id="ARBA00006097"/>
    </source>
</evidence>
<evidence type="ECO:0000256" key="6">
    <source>
        <dbReference type="ARBA" id="ARBA00022771"/>
    </source>
</evidence>
<keyword evidence="6 12" id="KW-0863">Zinc-finger</keyword>
<feature type="region of interest" description="Disordered" evidence="14">
    <location>
        <begin position="318"/>
        <end position="364"/>
    </location>
</feature>
<accession>Q4H2G5</accession>
<proteinExistence type="evidence at transcript level"/>
<sequence>MNINLVDGNVCGTKNSNGINGSHTSSQNGSNIKANVDEVVNLMVGDMLELVVSKEKLDNTSKSKGNGKQTEAPKNFSFLGVSQSGRIMDPICLQQNIFSSISAENIAEYQWPPDTSGDYYMLQEQVSTYLGITSFKRKYPEIERRKVEADEVNHLLTSHVISEVQVTLGLTALKSSDVCDMMMKEYPEKYNEYNAALQEREKEKLQNKYKQYASQAASMQVDKSQMPSFVKKAVRQAADYNARLNRQRKDEFAVYYDMQTNVLQYPASKVRKLDPSLTRPSLYPCALIPGQFQEHYKTYTKDELMYLPLNTALYGPPNPSIDHIQLSSDSESDSVSESSSSSSDNQSVGSEKSAKPDKDKLPDVAMKTVDASEDLEEAGKEEPMQVNESEENTEESDEIVCGICSKDGSSNKKGEAEELIKCSQCDNHGHPSCLEMSVEQVSVIETYNWQCMECKTCTICSMPHREDLMMFCDRCDRGYHTFCVSLRAIPSGVWACSRCKHADPNFRKRRRKELKLLSTPSGRGRGRRRRGRGGRMADHRSTVIIDLNDDEKQEEEDEDSSTEKVVSASIGESIATVQDLGDGKIKLTISKSPPPSMPPLEAIKSPKEVPHLKEKLDLDLAVSDDPINKTSFPEKVLLQGIPANEKQPEIQRINSDDLSVGNSPSSQ</sequence>
<feature type="region of interest" description="Disordered" evidence="14">
    <location>
        <begin position="639"/>
        <end position="667"/>
    </location>
</feature>
<keyword evidence="8" id="KW-0524">Neurogenesis</keyword>
<keyword evidence="11" id="KW-0539">Nucleus</keyword>
<dbReference type="Gene3D" id="3.30.40.10">
    <property type="entry name" value="Zinc/RING finger domain, C3HC4 (zinc finger)"/>
    <property type="match status" value="1"/>
</dbReference>
<feature type="region of interest" description="Disordered" evidence="14">
    <location>
        <begin position="510"/>
        <end position="567"/>
    </location>
</feature>
<evidence type="ECO:0000256" key="10">
    <source>
        <dbReference type="ARBA" id="ARBA00023163"/>
    </source>
</evidence>
<feature type="region of interest" description="Disordered" evidence="14">
    <location>
        <begin position="375"/>
        <end position="394"/>
    </location>
</feature>
<dbReference type="InterPro" id="IPR013083">
    <property type="entry name" value="Znf_RING/FYVE/PHD"/>
</dbReference>
<dbReference type="AlphaFoldDB" id="Q4H2G5"/>
<feature type="domain" description="PHD-type" evidence="15">
    <location>
        <begin position="398"/>
        <end position="457"/>
    </location>
</feature>
<dbReference type="GO" id="GO:0007399">
    <property type="term" value="P:nervous system development"/>
    <property type="evidence" value="ECO:0007669"/>
    <property type="project" value="UniProtKB-KW"/>
</dbReference>
<feature type="compositionally biased region" description="Basic and acidic residues" evidence="14">
    <location>
        <begin position="352"/>
        <end position="362"/>
    </location>
</feature>
<dbReference type="InterPro" id="IPR011011">
    <property type="entry name" value="Znf_FYVE_PHD"/>
</dbReference>
<dbReference type="SMART" id="SM00249">
    <property type="entry name" value="PHD"/>
    <property type="match status" value="2"/>
</dbReference>
<dbReference type="PROSITE" id="PS50016">
    <property type="entry name" value="ZF_PHD_2"/>
    <property type="match status" value="2"/>
</dbReference>
<evidence type="ECO:0000256" key="8">
    <source>
        <dbReference type="ARBA" id="ARBA00022902"/>
    </source>
</evidence>
<dbReference type="GO" id="GO:0008270">
    <property type="term" value="F:zinc ion binding"/>
    <property type="evidence" value="ECO:0007669"/>
    <property type="project" value="UniProtKB-KW"/>
</dbReference>
<evidence type="ECO:0000256" key="14">
    <source>
        <dbReference type="SAM" id="MobiDB-lite"/>
    </source>
</evidence>
<dbReference type="EMBL" id="AB210807">
    <property type="protein sequence ID" value="BAE06812.1"/>
    <property type="molecule type" value="mRNA"/>
</dbReference>
<keyword evidence="5" id="KW-0677">Repeat</keyword>
<reference evidence="16" key="2">
    <citation type="journal article" date="2004" name="Development">
        <title>Gene expression profiles of transcription factors and signaling molecules in the ascidian embryo: towards a comprehensive understanding of gene networks.</title>
        <authorList>
            <person name="Imai K.S."/>
            <person name="Hino K."/>
            <person name="Yagi K."/>
            <person name="Satoh N."/>
            <person name="Satou Y."/>
        </authorList>
    </citation>
    <scope>NUCLEOTIDE SEQUENCE</scope>
</reference>
<evidence type="ECO:0000259" key="15">
    <source>
        <dbReference type="PROSITE" id="PS50016"/>
    </source>
</evidence>
<keyword evidence="10" id="KW-0804">Transcription</keyword>